<gene>
    <name evidence="4" type="ORF">GSTENG00010458001</name>
</gene>
<dbReference type="InterPro" id="IPR056447">
    <property type="entry name" value="REV3_N"/>
</dbReference>
<comment type="catalytic activity">
    <reaction evidence="1">
        <text>DNA(n) + a 2'-deoxyribonucleoside 5'-triphosphate = DNA(n+1) + diphosphate</text>
        <dbReference type="Rhea" id="RHEA:22508"/>
        <dbReference type="Rhea" id="RHEA-COMP:17339"/>
        <dbReference type="Rhea" id="RHEA-COMP:17340"/>
        <dbReference type="ChEBI" id="CHEBI:33019"/>
        <dbReference type="ChEBI" id="CHEBI:61560"/>
        <dbReference type="ChEBI" id="CHEBI:173112"/>
        <dbReference type="EC" id="2.7.7.7"/>
    </reaction>
</comment>
<dbReference type="InterPro" id="IPR056435">
    <property type="entry name" value="DPOD/Z_N"/>
</dbReference>
<comment type="caution">
    <text evidence="4">The sequence shown here is derived from an EMBL/GenBank/DDBJ whole genome shotgun (WGS) entry which is preliminary data.</text>
</comment>
<dbReference type="OrthoDB" id="8936361at2759"/>
<dbReference type="SUPFAM" id="SSF53098">
    <property type="entry name" value="Ribonuclease H-like"/>
    <property type="match status" value="1"/>
</dbReference>
<reference evidence="4" key="1">
    <citation type="journal article" date="2004" name="Nature">
        <title>Genome duplication in the teleost fish Tetraodon nigroviridis reveals the early vertebrate proto-karyotype.</title>
        <authorList>
            <person name="Jaillon O."/>
            <person name="Aury J.-M."/>
            <person name="Brunet F."/>
            <person name="Petit J.-L."/>
            <person name="Stange-Thomann N."/>
            <person name="Mauceli E."/>
            <person name="Bouneau L."/>
            <person name="Fischer C."/>
            <person name="Ozouf-Costaz C."/>
            <person name="Bernot A."/>
            <person name="Nicaud S."/>
            <person name="Jaffe D."/>
            <person name="Fisher S."/>
            <person name="Lutfalla G."/>
            <person name="Dossat C."/>
            <person name="Segurens B."/>
            <person name="Dasilva C."/>
            <person name="Salanoubat M."/>
            <person name="Levy M."/>
            <person name="Boudet N."/>
            <person name="Castellano S."/>
            <person name="Anthouard V."/>
            <person name="Jubin C."/>
            <person name="Castelli V."/>
            <person name="Katinka M."/>
            <person name="Vacherie B."/>
            <person name="Biemont C."/>
            <person name="Skalli Z."/>
            <person name="Cattolico L."/>
            <person name="Poulain J."/>
            <person name="De Berardinis V."/>
            <person name="Cruaud C."/>
            <person name="Duprat S."/>
            <person name="Brottier P."/>
            <person name="Coutanceau J.-P."/>
            <person name="Gouzy J."/>
            <person name="Parra G."/>
            <person name="Lardier G."/>
            <person name="Chapple C."/>
            <person name="McKernan K.J."/>
            <person name="McEwan P."/>
            <person name="Bosak S."/>
            <person name="Kellis M."/>
            <person name="Volff J.-N."/>
            <person name="Guigo R."/>
            <person name="Zody M.C."/>
            <person name="Mesirov J."/>
            <person name="Lindblad-Toh K."/>
            <person name="Birren B."/>
            <person name="Nusbaum C."/>
            <person name="Kahn D."/>
            <person name="Robinson-Rechavi M."/>
            <person name="Laudet V."/>
            <person name="Schachter V."/>
            <person name="Quetier F."/>
            <person name="Saurin W."/>
            <person name="Scarpelli C."/>
            <person name="Wincker P."/>
            <person name="Lander E.S."/>
            <person name="Weissenbach J."/>
            <person name="Roest Crollius H."/>
        </authorList>
    </citation>
    <scope>NUCLEOTIDE SEQUENCE [LARGE SCALE GENOMIC DNA]</scope>
</reference>
<dbReference type="Gene3D" id="3.30.342.10">
    <property type="entry name" value="DNA Polymerase, chain B, domain 1"/>
    <property type="match status" value="1"/>
</dbReference>
<dbReference type="GO" id="GO:0016035">
    <property type="term" value="C:zeta DNA polymerase complex"/>
    <property type="evidence" value="ECO:0007669"/>
    <property type="project" value="InterPro"/>
</dbReference>
<dbReference type="Pfam" id="PF24065">
    <property type="entry name" value="REV3_N"/>
    <property type="match status" value="1"/>
</dbReference>
<dbReference type="GO" id="GO:0003887">
    <property type="term" value="F:DNA-directed DNA polymerase activity"/>
    <property type="evidence" value="ECO:0007669"/>
    <property type="project" value="UniProtKB-EC"/>
</dbReference>
<dbReference type="GO" id="GO:0042276">
    <property type="term" value="P:error-prone translesion synthesis"/>
    <property type="evidence" value="ECO:0007669"/>
    <property type="project" value="TreeGrafter"/>
</dbReference>
<dbReference type="InterPro" id="IPR012337">
    <property type="entry name" value="RNaseH-like_sf"/>
</dbReference>
<evidence type="ECO:0000256" key="1">
    <source>
        <dbReference type="ARBA" id="ARBA00049244"/>
    </source>
</evidence>
<dbReference type="FunFam" id="3.30.342.10:FF:000002">
    <property type="entry name" value="DNA polymerase zeta catalytic subunit isoform X1"/>
    <property type="match status" value="1"/>
</dbReference>
<evidence type="ECO:0000313" key="4">
    <source>
        <dbReference type="EMBL" id="CAF94397.1"/>
    </source>
</evidence>
<accession>Q4SY85</accession>
<dbReference type="PANTHER" id="PTHR45812:SF1">
    <property type="entry name" value="DNA POLYMERASE ZETA CATALYTIC SUBUNIT"/>
    <property type="match status" value="1"/>
</dbReference>
<sequence>MFAVRVVTADYYLASPVKDLDVCYSEFRESNVKTVPVVRIFGATPAGQKTCLHLHGIFPYIYVPYDGYTQQPERYMRLVAFSIDRALNVTMGNPASSAQHIFKVALVSGKPFYGYHAKEKLFMKIYLYNPQMVKRVCDLLQSGAVMNKSYQPYEGHIPFLLQLFIDYNLYGMNLLNLAAVKFRRKRKMGMELIITTLHMYFSSYQIGRNPGLQAIWEDEKQRRRGNNQASQIGTPESQDRGFVPVTESENIFMNRVKDILKENEFEV</sequence>
<dbReference type="HOGENOM" id="CLU_068331_0_0_1"/>
<dbReference type="InterPro" id="IPR030559">
    <property type="entry name" value="PolZ_Rev3"/>
</dbReference>
<feature type="domain" description="DNA polymerase delta/zeta catalytic subunit N-terminal" evidence="2">
    <location>
        <begin position="56"/>
        <end position="134"/>
    </location>
</feature>
<evidence type="ECO:0000259" key="2">
    <source>
        <dbReference type="Pfam" id="PF24055"/>
    </source>
</evidence>
<evidence type="ECO:0000259" key="3">
    <source>
        <dbReference type="Pfam" id="PF24065"/>
    </source>
</evidence>
<proteinExistence type="predicted"/>
<dbReference type="PANTHER" id="PTHR45812">
    <property type="entry name" value="DNA POLYMERASE ZETA CATALYTIC SUBUNIT"/>
    <property type="match status" value="1"/>
</dbReference>
<dbReference type="GO" id="GO:0000724">
    <property type="term" value="P:double-strand break repair via homologous recombination"/>
    <property type="evidence" value="ECO:0007669"/>
    <property type="project" value="TreeGrafter"/>
</dbReference>
<name>Q4SY85_TETNG</name>
<dbReference type="Pfam" id="PF24055">
    <property type="entry name" value="POL3_N"/>
    <property type="match status" value="1"/>
</dbReference>
<dbReference type="EMBL" id="CAAE01012156">
    <property type="protein sequence ID" value="CAF94397.1"/>
    <property type="molecule type" value="Genomic_DNA"/>
</dbReference>
<dbReference type="KEGG" id="tng:GSTEN00010458G001"/>
<reference evidence="4" key="2">
    <citation type="submission" date="2004-02" db="EMBL/GenBank/DDBJ databases">
        <authorList>
            <consortium name="Genoscope"/>
            <consortium name="Whitehead Institute Centre for Genome Research"/>
        </authorList>
    </citation>
    <scope>NUCLEOTIDE SEQUENCE</scope>
</reference>
<dbReference type="GO" id="GO:0005634">
    <property type="term" value="C:nucleus"/>
    <property type="evidence" value="ECO:0007669"/>
    <property type="project" value="TreeGrafter"/>
</dbReference>
<feature type="non-terminal residue" evidence="4">
    <location>
        <position position="1"/>
    </location>
</feature>
<organism evidence="4">
    <name type="scientific">Tetraodon nigroviridis</name>
    <name type="common">Spotted green pufferfish</name>
    <name type="synonym">Chelonodon nigroviridis</name>
    <dbReference type="NCBI Taxonomy" id="99883"/>
    <lineage>
        <taxon>Eukaryota</taxon>
        <taxon>Metazoa</taxon>
        <taxon>Chordata</taxon>
        <taxon>Craniata</taxon>
        <taxon>Vertebrata</taxon>
        <taxon>Euteleostomi</taxon>
        <taxon>Actinopterygii</taxon>
        <taxon>Neopterygii</taxon>
        <taxon>Teleostei</taxon>
        <taxon>Neoteleostei</taxon>
        <taxon>Acanthomorphata</taxon>
        <taxon>Eupercaria</taxon>
        <taxon>Tetraodontiformes</taxon>
        <taxon>Tetradontoidea</taxon>
        <taxon>Tetraodontidae</taxon>
        <taxon>Tetraodon</taxon>
    </lineage>
</organism>
<dbReference type="AlphaFoldDB" id="Q4SY85"/>
<feature type="domain" description="DNA polymerase zeta catalytic subunit N-terminal" evidence="3">
    <location>
        <begin position="1"/>
        <end position="55"/>
    </location>
</feature>
<protein>
    <submittedName>
        <fullName evidence="4">(spotted green pufferfish) hypothetical protein</fullName>
    </submittedName>
</protein>